<dbReference type="Pfam" id="PF00753">
    <property type="entry name" value="Lactamase_B"/>
    <property type="match status" value="1"/>
</dbReference>
<dbReference type="InterPro" id="IPR044528">
    <property type="entry name" value="POD-like_MBL-fold"/>
</dbReference>
<dbReference type="GO" id="GO:0016787">
    <property type="term" value="F:hydrolase activity"/>
    <property type="evidence" value="ECO:0007669"/>
    <property type="project" value="UniProtKB-KW"/>
</dbReference>
<dbReference type="InterPro" id="IPR051682">
    <property type="entry name" value="Mito_Persulfide_Diox"/>
</dbReference>
<protein>
    <submittedName>
        <fullName evidence="1">MBL fold metallo-hydrolase</fullName>
    </submittedName>
</protein>
<proteinExistence type="predicted"/>
<dbReference type="GO" id="GO:0006749">
    <property type="term" value="P:glutathione metabolic process"/>
    <property type="evidence" value="ECO:0007669"/>
    <property type="project" value="InterPro"/>
</dbReference>
<dbReference type="GO" id="GO:0050313">
    <property type="term" value="F:sulfur dioxygenase activity"/>
    <property type="evidence" value="ECO:0007669"/>
    <property type="project" value="InterPro"/>
</dbReference>
<dbReference type="AlphaFoldDB" id="A0A7C1FSX3"/>
<dbReference type="SUPFAM" id="SSF52821">
    <property type="entry name" value="Rhodanese/Cell cycle control phosphatase"/>
    <property type="match status" value="1"/>
</dbReference>
<comment type="caution">
    <text evidence="1">The sequence shown here is derived from an EMBL/GenBank/DDBJ whole genome shotgun (WGS) entry which is preliminary data.</text>
</comment>
<dbReference type="SUPFAM" id="SSF56281">
    <property type="entry name" value="Metallo-hydrolase/oxidoreductase"/>
    <property type="match status" value="1"/>
</dbReference>
<dbReference type="SMART" id="SM00849">
    <property type="entry name" value="Lactamase_B"/>
    <property type="match status" value="1"/>
</dbReference>
<dbReference type="SMART" id="SM00450">
    <property type="entry name" value="RHOD"/>
    <property type="match status" value="1"/>
</dbReference>
<dbReference type="Gene3D" id="3.40.250.10">
    <property type="entry name" value="Rhodanese-like domain"/>
    <property type="match status" value="1"/>
</dbReference>
<dbReference type="GO" id="GO:0070813">
    <property type="term" value="P:hydrogen sulfide metabolic process"/>
    <property type="evidence" value="ECO:0007669"/>
    <property type="project" value="TreeGrafter"/>
</dbReference>
<dbReference type="InterPro" id="IPR036866">
    <property type="entry name" value="RibonucZ/Hydroxyglut_hydro"/>
</dbReference>
<dbReference type="InterPro" id="IPR001279">
    <property type="entry name" value="Metallo-B-lactamas"/>
</dbReference>
<dbReference type="PANTHER" id="PTHR43084">
    <property type="entry name" value="PERSULFIDE DIOXYGENASE ETHE1"/>
    <property type="match status" value="1"/>
</dbReference>
<organism evidence="1">
    <name type="scientific">Thermomicrobium roseum</name>
    <dbReference type="NCBI Taxonomy" id="500"/>
    <lineage>
        <taxon>Bacteria</taxon>
        <taxon>Pseudomonadati</taxon>
        <taxon>Thermomicrobiota</taxon>
        <taxon>Thermomicrobia</taxon>
        <taxon>Thermomicrobiales</taxon>
        <taxon>Thermomicrobiaceae</taxon>
        <taxon>Thermomicrobium</taxon>
    </lineage>
</organism>
<keyword evidence="1" id="KW-0378">Hydrolase</keyword>
<dbReference type="EMBL" id="DSJL01000011">
    <property type="protein sequence ID" value="HEF65910.1"/>
    <property type="molecule type" value="Genomic_DNA"/>
</dbReference>
<gene>
    <name evidence="1" type="ORF">ENP47_09975</name>
</gene>
<dbReference type="CDD" id="cd07724">
    <property type="entry name" value="POD-like_MBL-fold"/>
    <property type="match status" value="1"/>
</dbReference>
<dbReference type="InterPro" id="IPR001763">
    <property type="entry name" value="Rhodanese-like_dom"/>
</dbReference>
<reference evidence="1" key="1">
    <citation type="journal article" date="2020" name="mSystems">
        <title>Genome- and Community-Level Interaction Insights into Carbon Utilization and Element Cycling Functions of Hydrothermarchaeota in Hydrothermal Sediment.</title>
        <authorList>
            <person name="Zhou Z."/>
            <person name="Liu Y."/>
            <person name="Xu W."/>
            <person name="Pan J."/>
            <person name="Luo Z.H."/>
            <person name="Li M."/>
        </authorList>
    </citation>
    <scope>NUCLEOTIDE SEQUENCE [LARGE SCALE GENOMIC DNA]</scope>
    <source>
        <strain evidence="1">SpSt-222</strain>
    </source>
</reference>
<dbReference type="PROSITE" id="PS50206">
    <property type="entry name" value="RHODANESE_3"/>
    <property type="match status" value="1"/>
</dbReference>
<accession>A0A7C1FSX3</accession>
<sequence length="379" mass="41050">MEPADRSPNAAEIRPEELVTRLQSGEPVLILDIRPRTERQEWAIPHSLWIDLYDAAQRGDFRLLDSLAVPPTSLVVVVCAAGRTSSRVAQELQRRGIRAASLAGGMRAWSLAWDIATLPISSTGQVLQVRRLGKGCLSYLVVDSGEALVIDPSLQPDVYLQLAESLGAKIVGVLETHVHACHVSRGRLLSEAAAAPYRIPATDRVRFAYTPVTDGDVITVGSLQLIALSTPGHTWESTCYLLPDHALFTGDTLFTDGIGRPDLKAGGDERARKARALFDSLQRLGTLSDSLWVLPSHVGTPLAVGEPLVAGRLHELYKRFVAPFEQPDHFVEALLQHLPPPPPNTDQITRANELGVPPSELASLLELEAGPNRCAVQGA</sequence>
<name>A0A7C1FSX3_THERO</name>
<dbReference type="InterPro" id="IPR036873">
    <property type="entry name" value="Rhodanese-like_dom_sf"/>
</dbReference>
<dbReference type="Pfam" id="PF00581">
    <property type="entry name" value="Rhodanese"/>
    <property type="match status" value="1"/>
</dbReference>
<dbReference type="Gene3D" id="3.60.15.10">
    <property type="entry name" value="Ribonuclease Z/Hydroxyacylglutathione hydrolase-like"/>
    <property type="match status" value="1"/>
</dbReference>
<evidence type="ECO:0000313" key="1">
    <source>
        <dbReference type="EMBL" id="HEF65910.1"/>
    </source>
</evidence>
<dbReference type="PANTHER" id="PTHR43084:SF7">
    <property type="entry name" value="BETA-LACTAMASE DOMAIN PROTEIN"/>
    <property type="match status" value="1"/>
</dbReference>